<dbReference type="CDD" id="cd02440">
    <property type="entry name" value="AdoMet_MTases"/>
    <property type="match status" value="1"/>
</dbReference>
<dbReference type="Proteomes" id="UP001611383">
    <property type="component" value="Chromosome"/>
</dbReference>
<keyword evidence="2" id="KW-1185">Reference proteome</keyword>
<sequence length="373" mass="42806">MGCSPGRTSPTPTNMSAIADFIDVAEELRKGLVRLTEELQHGLPERLARFPRDPQQRQAMQEEQAALLKRRLPELTTWLDRHFARLTELDTHLTEEERERALEHHRSAVQPFFLQSPFVRRAVDKPLGYPGDYVTVEMIFGTEDQGVSTMARLLSHYALHVGPAQAHRARPPWVMGHLRRHEQELGRPLRVLSFACGPEHALREYTALGGTGNFVLCDFDPAPLDYCRRQFEKLARMPRGGVPPPELHFVQLSTYQLIRYRDSLDKLRLPSGPMDVVVAAGILDYLKDNVVTRFLDLMASMLAPGGLLLLTNLHEQNDWRSFMEYVGDWDVHHRTRQHFQTLCEGPSERRMRTREISTDATGTNLFWAGQRQE</sequence>
<name>A0ABY9WP56_9BACT</name>
<dbReference type="GO" id="GO:0032259">
    <property type="term" value="P:methylation"/>
    <property type="evidence" value="ECO:0007669"/>
    <property type="project" value="UniProtKB-KW"/>
</dbReference>
<dbReference type="GO" id="GO:0008168">
    <property type="term" value="F:methyltransferase activity"/>
    <property type="evidence" value="ECO:0007669"/>
    <property type="project" value="UniProtKB-KW"/>
</dbReference>
<gene>
    <name evidence="1" type="ORF">F0U60_13025</name>
</gene>
<dbReference type="Pfam" id="PF13489">
    <property type="entry name" value="Methyltransf_23"/>
    <property type="match status" value="1"/>
</dbReference>
<reference evidence="1 2" key="1">
    <citation type="submission" date="2019-08" db="EMBL/GenBank/DDBJ databases">
        <title>Archangium and Cystobacter genomes.</title>
        <authorList>
            <person name="Chen I.-C.K."/>
            <person name="Wielgoss S."/>
        </authorList>
    </citation>
    <scope>NUCLEOTIDE SEQUENCE [LARGE SCALE GENOMIC DNA]</scope>
    <source>
        <strain evidence="1 2">Cbm 6</strain>
    </source>
</reference>
<dbReference type="EMBL" id="CP043494">
    <property type="protein sequence ID" value="WNG44914.1"/>
    <property type="molecule type" value="Genomic_DNA"/>
</dbReference>
<proteinExistence type="predicted"/>
<accession>A0ABY9WP56</accession>
<dbReference type="Gene3D" id="3.40.50.150">
    <property type="entry name" value="Vaccinia Virus protein VP39"/>
    <property type="match status" value="1"/>
</dbReference>
<evidence type="ECO:0000313" key="2">
    <source>
        <dbReference type="Proteomes" id="UP001611383"/>
    </source>
</evidence>
<keyword evidence="1" id="KW-0808">Transferase</keyword>
<organism evidence="1 2">
    <name type="scientific">Archangium minus</name>
    <dbReference type="NCBI Taxonomy" id="83450"/>
    <lineage>
        <taxon>Bacteria</taxon>
        <taxon>Pseudomonadati</taxon>
        <taxon>Myxococcota</taxon>
        <taxon>Myxococcia</taxon>
        <taxon>Myxococcales</taxon>
        <taxon>Cystobacterineae</taxon>
        <taxon>Archangiaceae</taxon>
        <taxon>Archangium</taxon>
    </lineage>
</organism>
<keyword evidence="1" id="KW-0489">Methyltransferase</keyword>
<protein>
    <submittedName>
        <fullName evidence="1">Methyltransferase domain-containing protein</fullName>
    </submittedName>
</protein>
<dbReference type="InterPro" id="IPR029063">
    <property type="entry name" value="SAM-dependent_MTases_sf"/>
</dbReference>
<evidence type="ECO:0000313" key="1">
    <source>
        <dbReference type="EMBL" id="WNG44914.1"/>
    </source>
</evidence>
<dbReference type="SUPFAM" id="SSF53335">
    <property type="entry name" value="S-adenosyl-L-methionine-dependent methyltransferases"/>
    <property type="match status" value="1"/>
</dbReference>